<dbReference type="GO" id="GO:0000166">
    <property type="term" value="F:nucleotide binding"/>
    <property type="evidence" value="ECO:0007669"/>
    <property type="project" value="UniProtKB-KW"/>
</dbReference>
<dbReference type="AlphaFoldDB" id="A0A2V2N0V7"/>
<keyword evidence="7" id="KW-1185">Reference proteome</keyword>
<accession>A0A2V2N0V7</accession>
<dbReference type="Pfam" id="PF01934">
    <property type="entry name" value="HepT-like"/>
    <property type="match status" value="1"/>
</dbReference>
<dbReference type="OrthoDB" id="318716at2157"/>
<evidence type="ECO:0000256" key="2">
    <source>
        <dbReference type="ARBA" id="ARBA00022649"/>
    </source>
</evidence>
<dbReference type="GO" id="GO:0004540">
    <property type="term" value="F:RNA nuclease activity"/>
    <property type="evidence" value="ECO:0007669"/>
    <property type="project" value="InterPro"/>
</dbReference>
<evidence type="ECO:0000256" key="5">
    <source>
        <dbReference type="ARBA" id="ARBA00022801"/>
    </source>
</evidence>
<dbReference type="Proteomes" id="UP000245934">
    <property type="component" value="Unassembled WGS sequence"/>
</dbReference>
<keyword evidence="4" id="KW-0547">Nucleotide-binding</keyword>
<sequence>MRVLTSSISVMHAIKFMDYRQGVDEDAFMASSILQDASFRQISIIGEAGTHISAETRAYHLDIPWRKIIGMRNMLMHQYFGTDLAFVFITAAEKMPELAERIEQIIASPGRK</sequence>
<evidence type="ECO:0000256" key="3">
    <source>
        <dbReference type="ARBA" id="ARBA00022722"/>
    </source>
</evidence>
<dbReference type="InterPro" id="IPR051813">
    <property type="entry name" value="HepT_RNase_toxin"/>
</dbReference>
<dbReference type="GO" id="GO:0110001">
    <property type="term" value="C:toxin-antitoxin complex"/>
    <property type="evidence" value="ECO:0007669"/>
    <property type="project" value="InterPro"/>
</dbReference>
<comment type="caution">
    <text evidence="6">The sequence shown here is derived from an EMBL/GenBank/DDBJ whole genome shotgun (WGS) entry which is preliminary data.</text>
</comment>
<dbReference type="InterPro" id="IPR008201">
    <property type="entry name" value="HepT-like"/>
</dbReference>
<gene>
    <name evidence="6" type="ORF">DLD82_08985</name>
</gene>
<dbReference type="PANTHER" id="PTHR34139">
    <property type="entry name" value="UPF0331 PROTEIN MJ0127"/>
    <property type="match status" value="1"/>
</dbReference>
<organism evidence="6 7">
    <name type="scientific">Methanospirillum stamsii</name>
    <dbReference type="NCBI Taxonomy" id="1277351"/>
    <lineage>
        <taxon>Archaea</taxon>
        <taxon>Methanobacteriati</taxon>
        <taxon>Methanobacteriota</taxon>
        <taxon>Stenosarchaea group</taxon>
        <taxon>Methanomicrobia</taxon>
        <taxon>Methanomicrobiales</taxon>
        <taxon>Methanospirillaceae</taxon>
        <taxon>Methanospirillum</taxon>
    </lineage>
</organism>
<keyword evidence="3" id="KW-0540">Nuclease</keyword>
<proteinExistence type="predicted"/>
<evidence type="ECO:0008006" key="8">
    <source>
        <dbReference type="Google" id="ProtNLM"/>
    </source>
</evidence>
<evidence type="ECO:0000256" key="1">
    <source>
        <dbReference type="ARBA" id="ARBA00022553"/>
    </source>
</evidence>
<dbReference type="PANTHER" id="PTHR34139:SF1">
    <property type="entry name" value="RNASE MJ1380-RELATED"/>
    <property type="match status" value="1"/>
</dbReference>
<dbReference type="GO" id="GO:0016787">
    <property type="term" value="F:hydrolase activity"/>
    <property type="evidence" value="ECO:0007669"/>
    <property type="project" value="UniProtKB-KW"/>
</dbReference>
<protein>
    <recommendedName>
        <fullName evidence="8">DUF86 domain-containing protein</fullName>
    </recommendedName>
</protein>
<evidence type="ECO:0000313" key="7">
    <source>
        <dbReference type="Proteomes" id="UP000245934"/>
    </source>
</evidence>
<evidence type="ECO:0000313" key="6">
    <source>
        <dbReference type="EMBL" id="PWR73379.1"/>
    </source>
</evidence>
<keyword evidence="1" id="KW-0597">Phosphoprotein</keyword>
<dbReference type="EMBL" id="QGMZ01000018">
    <property type="protein sequence ID" value="PWR73379.1"/>
    <property type="molecule type" value="Genomic_DNA"/>
</dbReference>
<reference evidence="6 7" key="1">
    <citation type="submission" date="2018-05" db="EMBL/GenBank/DDBJ databases">
        <title>Draft genome of Methanospirillum stamsii Pt1.</title>
        <authorList>
            <person name="Dueholm M.S."/>
            <person name="Nielsen P.H."/>
            <person name="Bakmann L.F."/>
            <person name="Otzen D.E."/>
        </authorList>
    </citation>
    <scope>NUCLEOTIDE SEQUENCE [LARGE SCALE GENOMIC DNA]</scope>
    <source>
        <strain evidence="6 7">Pt1</strain>
    </source>
</reference>
<name>A0A2V2N0V7_9EURY</name>
<keyword evidence="2" id="KW-1277">Toxin-antitoxin system</keyword>
<evidence type="ECO:0000256" key="4">
    <source>
        <dbReference type="ARBA" id="ARBA00022741"/>
    </source>
</evidence>
<keyword evidence="5" id="KW-0378">Hydrolase</keyword>